<dbReference type="FunFam" id="3.40.50.720:FF:000019">
    <property type="entry name" value="Glycerol-3-phosphate dehydrogenase [NAD(P)+]"/>
    <property type="match status" value="1"/>
</dbReference>
<comment type="catalytic activity">
    <reaction evidence="13">
        <text>sn-glycerol 3-phosphate + NAD(+) = dihydroxyacetone phosphate + NADH + H(+)</text>
        <dbReference type="Rhea" id="RHEA:11092"/>
        <dbReference type="ChEBI" id="CHEBI:15378"/>
        <dbReference type="ChEBI" id="CHEBI:57540"/>
        <dbReference type="ChEBI" id="CHEBI:57597"/>
        <dbReference type="ChEBI" id="CHEBI:57642"/>
        <dbReference type="ChEBI" id="CHEBI:57945"/>
        <dbReference type="EC" id="1.1.1.94"/>
    </reaction>
</comment>
<evidence type="ECO:0000256" key="4">
    <source>
        <dbReference type="ARBA" id="ARBA00023002"/>
    </source>
</evidence>
<evidence type="ECO:0000256" key="13">
    <source>
        <dbReference type="HAMAP-Rule" id="MF_00394"/>
    </source>
</evidence>
<evidence type="ECO:0000313" key="20">
    <source>
        <dbReference type="EMBL" id="GFN46698.1"/>
    </source>
</evidence>
<feature type="binding site" evidence="13">
    <location>
        <position position="257"/>
    </location>
    <ligand>
        <name>sn-glycerol 3-phosphate</name>
        <dbReference type="ChEBI" id="CHEBI:57597"/>
    </ligand>
</feature>
<keyword evidence="3 13" id="KW-0521">NADP</keyword>
<dbReference type="PRINTS" id="PR00077">
    <property type="entry name" value="GPDHDRGNASE"/>
</dbReference>
<evidence type="ECO:0000256" key="1">
    <source>
        <dbReference type="ARBA" id="ARBA00011009"/>
    </source>
</evidence>
<evidence type="ECO:0000256" key="16">
    <source>
        <dbReference type="PIRSR" id="PIRSR000114-3"/>
    </source>
</evidence>
<keyword evidence="8 13" id="KW-1208">Phospholipid metabolism</keyword>
<evidence type="ECO:0000256" key="12">
    <source>
        <dbReference type="ARBA" id="ARBA00080511"/>
    </source>
</evidence>
<dbReference type="EC" id="1.1.1.94" evidence="10 13"/>
<dbReference type="NCBIfam" id="NF000939">
    <property type="entry name" value="PRK00094.1-1"/>
    <property type="match status" value="1"/>
</dbReference>
<feature type="binding site" evidence="13">
    <location>
        <position position="15"/>
    </location>
    <ligand>
        <name>NADPH</name>
        <dbReference type="ChEBI" id="CHEBI:57783"/>
    </ligand>
</feature>
<dbReference type="Proteomes" id="UP000504714">
    <property type="component" value="Unassembled WGS sequence"/>
</dbReference>
<keyword evidence="5 13" id="KW-0520">NAD</keyword>
<feature type="domain" description="Glycerol-3-phosphate dehydrogenase NAD-dependent C-terminal" evidence="19">
    <location>
        <begin position="181"/>
        <end position="318"/>
    </location>
</feature>
<evidence type="ECO:0000256" key="14">
    <source>
        <dbReference type="PIRSR" id="PIRSR000114-1"/>
    </source>
</evidence>
<keyword evidence="13" id="KW-0547">Nucleotide-binding</keyword>
<accession>A0A6L2ZR90</accession>
<feature type="binding site" evidence="13">
    <location>
        <position position="108"/>
    </location>
    <ligand>
        <name>sn-glycerol 3-phosphate</name>
        <dbReference type="ChEBI" id="CHEBI:57597"/>
    </ligand>
</feature>
<dbReference type="NCBIfam" id="NF000940">
    <property type="entry name" value="PRK00094.1-2"/>
    <property type="match status" value="1"/>
</dbReference>
<feature type="binding site" evidence="16">
    <location>
        <begin position="11"/>
        <end position="16"/>
    </location>
    <ligand>
        <name>NAD(+)</name>
        <dbReference type="ChEBI" id="CHEBI:57540"/>
    </ligand>
</feature>
<dbReference type="InterPro" id="IPR006168">
    <property type="entry name" value="G3P_DH_NAD-dep"/>
</dbReference>
<comment type="subcellular location">
    <subcellularLocation>
        <location evidence="13">Cytoplasm</location>
    </subcellularLocation>
</comment>
<feature type="binding site" evidence="13">
    <location>
        <position position="255"/>
    </location>
    <ligand>
        <name>sn-glycerol 3-phosphate</name>
        <dbReference type="ChEBI" id="CHEBI:57597"/>
    </ligand>
</feature>
<evidence type="ECO:0000259" key="18">
    <source>
        <dbReference type="Pfam" id="PF01210"/>
    </source>
</evidence>
<feature type="binding site" evidence="13">
    <location>
        <position position="192"/>
    </location>
    <ligand>
        <name>sn-glycerol 3-phosphate</name>
        <dbReference type="ChEBI" id="CHEBI:57597"/>
    </ligand>
</feature>
<dbReference type="GO" id="GO:0046474">
    <property type="term" value="P:glycerophospholipid biosynthetic process"/>
    <property type="evidence" value="ECO:0007669"/>
    <property type="project" value="TreeGrafter"/>
</dbReference>
<proteinExistence type="inferred from homology"/>
<dbReference type="Gene3D" id="1.10.1040.10">
    <property type="entry name" value="N-(1-d-carboxylethyl)-l-norvaline Dehydrogenase, domain 2"/>
    <property type="match status" value="1"/>
</dbReference>
<feature type="binding site" evidence="13">
    <location>
        <position position="256"/>
    </location>
    <ligand>
        <name>NADPH</name>
        <dbReference type="ChEBI" id="CHEBI:57783"/>
    </ligand>
</feature>
<name>A0A6L2ZR90_9ENTR</name>
<dbReference type="InterPro" id="IPR013328">
    <property type="entry name" value="6PGD_dom2"/>
</dbReference>
<feature type="binding site" evidence="13">
    <location>
        <position position="108"/>
    </location>
    <ligand>
        <name>NADPH</name>
        <dbReference type="ChEBI" id="CHEBI:57783"/>
    </ligand>
</feature>
<comment type="pathway">
    <text evidence="13">Membrane lipid metabolism; glycerophospholipid metabolism.</text>
</comment>
<evidence type="ECO:0000256" key="10">
    <source>
        <dbReference type="ARBA" id="ARBA00066687"/>
    </source>
</evidence>
<dbReference type="NCBIfam" id="NF000942">
    <property type="entry name" value="PRK00094.1-4"/>
    <property type="match status" value="1"/>
</dbReference>
<dbReference type="GO" id="GO:0046168">
    <property type="term" value="P:glycerol-3-phosphate catabolic process"/>
    <property type="evidence" value="ECO:0007669"/>
    <property type="project" value="InterPro"/>
</dbReference>
<evidence type="ECO:0000256" key="3">
    <source>
        <dbReference type="ARBA" id="ARBA00022857"/>
    </source>
</evidence>
<dbReference type="InterPro" id="IPR006109">
    <property type="entry name" value="G3P_DH_NAD-dep_C"/>
</dbReference>
<dbReference type="SUPFAM" id="SSF51735">
    <property type="entry name" value="NAD(P)-binding Rossmann-fold domains"/>
    <property type="match status" value="1"/>
</dbReference>
<evidence type="ECO:0000256" key="8">
    <source>
        <dbReference type="ARBA" id="ARBA00023264"/>
    </source>
</evidence>
<dbReference type="Pfam" id="PF07479">
    <property type="entry name" value="NAD_Gly3P_dh_C"/>
    <property type="match status" value="1"/>
</dbReference>
<feature type="domain" description="Glycerol-3-phosphate dehydrogenase NAD-dependent N-terminal" evidence="18">
    <location>
        <begin position="7"/>
        <end position="160"/>
    </location>
</feature>
<comment type="similarity">
    <text evidence="1 13 17">Belongs to the NAD-dependent glycerol-3-phosphate dehydrogenase family.</text>
</comment>
<evidence type="ECO:0000256" key="15">
    <source>
        <dbReference type="PIRSR" id="PIRSR000114-2"/>
    </source>
</evidence>
<keyword evidence="6 13" id="KW-0443">Lipid metabolism</keyword>
<feature type="binding site" evidence="13">
    <location>
        <position position="256"/>
    </location>
    <ligand>
        <name>sn-glycerol 3-phosphate</name>
        <dbReference type="ChEBI" id="CHEBI:57597"/>
    </ligand>
</feature>
<evidence type="ECO:0000256" key="7">
    <source>
        <dbReference type="ARBA" id="ARBA00023209"/>
    </source>
</evidence>
<evidence type="ECO:0000256" key="11">
    <source>
        <dbReference type="ARBA" id="ARBA00069372"/>
    </source>
</evidence>
<dbReference type="SUPFAM" id="SSF48179">
    <property type="entry name" value="6-phosphogluconate dehydrogenase C-terminal domain-like"/>
    <property type="match status" value="1"/>
</dbReference>
<keyword evidence="4 13" id="KW-0560">Oxidoreductase</keyword>
<dbReference type="PROSITE" id="PS00957">
    <property type="entry name" value="NAD_G3PDH"/>
    <property type="match status" value="1"/>
</dbReference>
<dbReference type="GO" id="GO:0005975">
    <property type="term" value="P:carbohydrate metabolic process"/>
    <property type="evidence" value="ECO:0007669"/>
    <property type="project" value="InterPro"/>
</dbReference>
<reference evidence="20 21" key="1">
    <citation type="submission" date="2020-06" db="EMBL/GenBank/DDBJ databases">
        <title>The genome sequence of Candidatus Regiella insecticola strain Tut.</title>
        <authorList>
            <person name="Nikoh N."/>
            <person name="Tsuchida T."/>
            <person name="Koga R."/>
            <person name="Oshima K."/>
            <person name="Hattori M."/>
            <person name="Fukatsu T."/>
        </authorList>
    </citation>
    <scope>NUCLEOTIDE SEQUENCE [LARGE SCALE GENOMIC DNA]</scope>
    <source>
        <strain evidence="20 21">Tut</strain>
    </source>
</reference>
<dbReference type="PIRSF" id="PIRSF000114">
    <property type="entry name" value="Glycerol-3-P_dh"/>
    <property type="match status" value="1"/>
</dbReference>
<dbReference type="PANTHER" id="PTHR11728:SF1">
    <property type="entry name" value="GLYCEROL-3-PHOSPHATE DEHYDROGENASE [NAD(+)] 2, CHLOROPLASTIC"/>
    <property type="match status" value="1"/>
</dbReference>
<dbReference type="EMBL" id="BLXO01000005">
    <property type="protein sequence ID" value="GFN46698.1"/>
    <property type="molecule type" value="Genomic_DNA"/>
</dbReference>
<gene>
    <name evidence="13 20" type="primary">gpsA</name>
    <name evidence="20" type="ORF">RINTU1_24270</name>
</gene>
<feature type="binding site" evidence="15">
    <location>
        <position position="108"/>
    </location>
    <ligand>
        <name>substrate</name>
    </ligand>
</feature>
<feature type="binding site" evidence="13">
    <location>
        <position position="139"/>
    </location>
    <ligand>
        <name>sn-glycerol 3-phosphate</name>
        <dbReference type="ChEBI" id="CHEBI:57597"/>
    </ligand>
</feature>
<comment type="catalytic activity">
    <reaction evidence="9">
        <text>sn-glycerol 3-phosphate + NADP(+) = dihydroxyacetone phosphate + NADPH + H(+)</text>
        <dbReference type="Rhea" id="RHEA:11096"/>
        <dbReference type="ChEBI" id="CHEBI:15378"/>
        <dbReference type="ChEBI" id="CHEBI:57597"/>
        <dbReference type="ChEBI" id="CHEBI:57642"/>
        <dbReference type="ChEBI" id="CHEBI:57783"/>
        <dbReference type="ChEBI" id="CHEBI:58349"/>
        <dbReference type="EC" id="1.1.1.94"/>
    </reaction>
    <physiologicalReaction direction="right-to-left" evidence="9">
        <dbReference type="Rhea" id="RHEA:11098"/>
    </physiologicalReaction>
</comment>
<comment type="function">
    <text evidence="13">Catalyzes the reduction of the glycolytic intermediate dihydroxyacetone phosphate (DHAP) to sn-glycerol 3-phosphate (G3P), the key precursor for phospholipid synthesis.</text>
</comment>
<dbReference type="Pfam" id="PF01210">
    <property type="entry name" value="NAD_Gly3P_dh_N"/>
    <property type="match status" value="1"/>
</dbReference>
<evidence type="ECO:0000256" key="5">
    <source>
        <dbReference type="ARBA" id="ARBA00023027"/>
    </source>
</evidence>
<dbReference type="InterPro" id="IPR036291">
    <property type="entry name" value="NAD(P)-bd_dom_sf"/>
</dbReference>
<dbReference type="UniPathway" id="UPA00940"/>
<protein>
    <recommendedName>
        <fullName evidence="11 13">Glycerol-3-phosphate dehydrogenase [NAD(P)+]</fullName>
        <ecNumber evidence="10 13">1.1.1.94</ecNumber>
    </recommendedName>
    <alternativeName>
        <fullName evidence="13">NAD(P)(+)-dependent glycerol-3-phosphate dehydrogenase</fullName>
    </alternativeName>
    <alternativeName>
        <fullName evidence="12 13">NAD(P)H-dependent dihydroxyacetone-phosphate reductase</fullName>
    </alternativeName>
</protein>
<feature type="active site" description="Proton acceptor" evidence="13 14">
    <location>
        <position position="192"/>
    </location>
</feature>
<comment type="caution">
    <text evidence="13">Lacks conserved residue(s) required for the propagation of feature annotation.</text>
</comment>
<evidence type="ECO:0000256" key="2">
    <source>
        <dbReference type="ARBA" id="ARBA00022516"/>
    </source>
</evidence>
<feature type="binding site" evidence="13">
    <location>
        <position position="141"/>
    </location>
    <ligand>
        <name>NADPH</name>
        <dbReference type="ChEBI" id="CHEBI:57783"/>
    </ligand>
</feature>
<dbReference type="Gene3D" id="3.40.50.720">
    <property type="entry name" value="NAD(P)-binding Rossmann-like Domain"/>
    <property type="match status" value="1"/>
</dbReference>
<feature type="binding site" evidence="13">
    <location>
        <position position="34"/>
    </location>
    <ligand>
        <name>NADPH</name>
        <dbReference type="ChEBI" id="CHEBI:57783"/>
    </ligand>
</feature>
<evidence type="ECO:0000313" key="21">
    <source>
        <dbReference type="Proteomes" id="UP000504714"/>
    </source>
</evidence>
<feature type="binding site" evidence="16">
    <location>
        <position position="141"/>
    </location>
    <ligand>
        <name>NAD(+)</name>
        <dbReference type="ChEBI" id="CHEBI:57540"/>
    </ligand>
</feature>
<comment type="caution">
    <text evidence="20">The sequence shown here is derived from an EMBL/GenBank/DDBJ whole genome shotgun (WGS) entry which is preliminary data.</text>
</comment>
<dbReference type="GO" id="GO:0047952">
    <property type="term" value="F:glycerol-3-phosphate dehydrogenase [NAD(P)+] activity"/>
    <property type="evidence" value="ECO:0007669"/>
    <property type="project" value="UniProtKB-UniRule"/>
</dbReference>
<feature type="binding site" evidence="15">
    <location>
        <begin position="256"/>
        <end position="257"/>
    </location>
    <ligand>
        <name>substrate</name>
    </ligand>
</feature>
<dbReference type="InterPro" id="IPR011128">
    <property type="entry name" value="G3P_DH_NAD-dep_N"/>
</dbReference>
<evidence type="ECO:0000256" key="17">
    <source>
        <dbReference type="RuleBase" id="RU000437"/>
    </source>
</evidence>
<dbReference type="GO" id="GO:0051287">
    <property type="term" value="F:NAD binding"/>
    <property type="evidence" value="ECO:0007669"/>
    <property type="project" value="InterPro"/>
</dbReference>
<sequence length="328" mass="35046">MNITDSVTIIGAGSYGTALAIMLARNNKVVLWGRDPKHIAALQNTRCNQANLPNIALPEKLLLQTDLAQALTASRNVLLVVPSQVFGSVLQKLKPHLRSDARIVWATKGLEAEKGRLLHQVAQDIVGKTVPLAVISGPTFAKELATGLPTAIMLASTDINFRQDLQQLFRSETLRVQLSTDIIGVQLAGAMKNVIAIAAGISDGVGAGANARAALISAGLNEMSCLGQALGADAVTFIGIAGLGDLVLTCTDDQSRNRRFGTLLGQGLNVQQAQEKIGQVVEGYYNTKEVWDLAQRYSVNAPIIEKIYQILYCDKKADIAASIFGELF</sequence>
<dbReference type="InterPro" id="IPR008927">
    <property type="entry name" value="6-PGluconate_DH-like_C_sf"/>
</dbReference>
<keyword evidence="2 13" id="KW-0444">Lipid biosynthesis</keyword>
<keyword evidence="7 13" id="KW-0594">Phospholipid biosynthesis</keyword>
<evidence type="ECO:0000256" key="6">
    <source>
        <dbReference type="ARBA" id="ARBA00023098"/>
    </source>
</evidence>
<evidence type="ECO:0000259" key="19">
    <source>
        <dbReference type="Pfam" id="PF07479"/>
    </source>
</evidence>
<dbReference type="AlphaFoldDB" id="A0A6L2ZR90"/>
<feature type="binding site" evidence="13">
    <location>
        <position position="280"/>
    </location>
    <ligand>
        <name>NADPH</name>
        <dbReference type="ChEBI" id="CHEBI:57783"/>
    </ligand>
</feature>
<feature type="binding site" evidence="13">
    <location>
        <position position="14"/>
    </location>
    <ligand>
        <name>NADPH</name>
        <dbReference type="ChEBI" id="CHEBI:57783"/>
    </ligand>
</feature>
<feature type="binding site" evidence="13">
    <location>
        <position position="137"/>
    </location>
    <ligand>
        <name>sn-glycerol 3-phosphate</name>
        <dbReference type="ChEBI" id="CHEBI:57597"/>
    </ligand>
</feature>
<feature type="binding site" evidence="16">
    <location>
        <position position="256"/>
    </location>
    <ligand>
        <name>NAD(+)</name>
        <dbReference type="ChEBI" id="CHEBI:57540"/>
    </ligand>
</feature>
<dbReference type="GO" id="GO:0046167">
    <property type="term" value="P:glycerol-3-phosphate biosynthetic process"/>
    <property type="evidence" value="ECO:0007669"/>
    <property type="project" value="UniProtKB-UniRule"/>
</dbReference>
<keyword evidence="13" id="KW-0963">Cytoplasm</keyword>
<feature type="binding site" evidence="13">
    <location>
        <position position="282"/>
    </location>
    <ligand>
        <name>NADPH</name>
        <dbReference type="ChEBI" id="CHEBI:57783"/>
    </ligand>
</feature>
<feature type="binding site" evidence="13">
    <location>
        <position position="245"/>
    </location>
    <ligand>
        <name>sn-glycerol 3-phosphate</name>
        <dbReference type="ChEBI" id="CHEBI:57597"/>
    </ligand>
</feature>
<organism evidence="20 21">
    <name type="scientific">Candidatus Regiella insecticola</name>
    <dbReference type="NCBI Taxonomy" id="138073"/>
    <lineage>
        <taxon>Bacteria</taxon>
        <taxon>Pseudomonadati</taxon>
        <taxon>Pseudomonadota</taxon>
        <taxon>Gammaproteobacteria</taxon>
        <taxon>Enterobacterales</taxon>
        <taxon>Enterobacteriaceae</taxon>
        <taxon>aphid secondary symbionts</taxon>
        <taxon>Candidatus Regiella</taxon>
    </lineage>
</organism>
<dbReference type="PANTHER" id="PTHR11728">
    <property type="entry name" value="GLYCEROL-3-PHOSPHATE DEHYDROGENASE"/>
    <property type="match status" value="1"/>
</dbReference>
<dbReference type="GO" id="GO:0005829">
    <property type="term" value="C:cytosol"/>
    <property type="evidence" value="ECO:0007669"/>
    <property type="project" value="TreeGrafter"/>
</dbReference>
<evidence type="ECO:0000256" key="9">
    <source>
        <dbReference type="ARBA" id="ARBA00052716"/>
    </source>
</evidence>
<dbReference type="HAMAP" id="MF_00394">
    <property type="entry name" value="NAD_Glyc3P_dehydrog"/>
    <property type="match status" value="1"/>
</dbReference>
<dbReference type="RefSeq" id="WP_176488313.1">
    <property type="nucleotide sequence ID" value="NZ_BLXO01000005.1"/>
</dbReference>
<dbReference type="FunFam" id="1.10.1040.10:FF:000001">
    <property type="entry name" value="Glycerol-3-phosphate dehydrogenase [NAD(P)+]"/>
    <property type="match status" value="1"/>
</dbReference>